<dbReference type="AlphaFoldDB" id="A0A6D2HXR9"/>
<evidence type="ECO:0000313" key="3">
    <source>
        <dbReference type="Proteomes" id="UP000467841"/>
    </source>
</evidence>
<sequence length="66" mass="7718">MSIYKDLSLPSISLKRKRGKKQKPGQETLEKAVYEEQEREQTEKKLPEKMELDWRSLAGVVLPEES</sequence>
<accession>A0A6D2HXR9</accession>
<name>A0A6D2HXR9_9BRAS</name>
<reference evidence="2" key="1">
    <citation type="submission" date="2020-01" db="EMBL/GenBank/DDBJ databases">
        <authorList>
            <person name="Mishra B."/>
        </authorList>
    </citation>
    <scope>NUCLEOTIDE SEQUENCE [LARGE SCALE GENOMIC DNA]</scope>
</reference>
<evidence type="ECO:0000313" key="2">
    <source>
        <dbReference type="EMBL" id="CAA7017866.1"/>
    </source>
</evidence>
<evidence type="ECO:0000256" key="1">
    <source>
        <dbReference type="SAM" id="MobiDB-lite"/>
    </source>
</evidence>
<keyword evidence="3" id="KW-1185">Reference proteome</keyword>
<dbReference type="EMBL" id="CACVBM020000333">
    <property type="protein sequence ID" value="CAA7017866.1"/>
    <property type="molecule type" value="Genomic_DNA"/>
</dbReference>
<organism evidence="2 3">
    <name type="scientific">Microthlaspi erraticum</name>
    <dbReference type="NCBI Taxonomy" id="1685480"/>
    <lineage>
        <taxon>Eukaryota</taxon>
        <taxon>Viridiplantae</taxon>
        <taxon>Streptophyta</taxon>
        <taxon>Embryophyta</taxon>
        <taxon>Tracheophyta</taxon>
        <taxon>Spermatophyta</taxon>
        <taxon>Magnoliopsida</taxon>
        <taxon>eudicotyledons</taxon>
        <taxon>Gunneridae</taxon>
        <taxon>Pentapetalae</taxon>
        <taxon>rosids</taxon>
        <taxon>malvids</taxon>
        <taxon>Brassicales</taxon>
        <taxon>Brassicaceae</taxon>
        <taxon>Coluteocarpeae</taxon>
        <taxon>Microthlaspi</taxon>
    </lineage>
</organism>
<protein>
    <submittedName>
        <fullName evidence="2">Uncharacterized protein</fullName>
    </submittedName>
</protein>
<feature type="region of interest" description="Disordered" evidence="1">
    <location>
        <begin position="15"/>
        <end position="47"/>
    </location>
</feature>
<comment type="caution">
    <text evidence="2">The sequence shown here is derived from an EMBL/GenBank/DDBJ whole genome shotgun (WGS) entry which is preliminary data.</text>
</comment>
<proteinExistence type="predicted"/>
<feature type="compositionally biased region" description="Basic and acidic residues" evidence="1">
    <location>
        <begin position="28"/>
        <end position="47"/>
    </location>
</feature>
<dbReference type="Proteomes" id="UP000467841">
    <property type="component" value="Unassembled WGS sequence"/>
</dbReference>
<gene>
    <name evidence="2" type="ORF">MERR_LOCUS5101</name>
</gene>